<reference evidence="1 2" key="1">
    <citation type="journal article" date="2020" name="Mol. Biol. Evol.">
        <title>Interspecific Gene Flow and the Evolution of Specialization in Black and White Rhinoceros.</title>
        <authorList>
            <person name="Moodley Y."/>
            <person name="Westbury M.V."/>
            <person name="Russo I.M."/>
            <person name="Gopalakrishnan S."/>
            <person name="Rakotoarivelo A."/>
            <person name="Olsen R.A."/>
            <person name="Prost S."/>
            <person name="Tunstall T."/>
            <person name="Ryder O.A."/>
            <person name="Dalen L."/>
            <person name="Bruford M.W."/>
        </authorList>
    </citation>
    <scope>NUCLEOTIDE SEQUENCE [LARGE SCALE GENOMIC DNA]</scope>
    <source>
        <strain evidence="1">SBR-YM</strain>
        <tissue evidence="1">Skin</tissue>
    </source>
</reference>
<proteinExistence type="predicted"/>
<sequence length="148" mass="16413">PSVLSVFNLVFPRILPFRSNKDQPSPALDVSDRDPEEPQPPGFFSCQMGCFLHPDPNGDFIFRVRCLACFLQKEVGLTVYECVLFLQTPWLLSLRGELVASLEDASLMGSYVDINTIIIIVLSPRQDLLQRREVSGGSSPARMGGLEA</sequence>
<dbReference type="InterPro" id="IPR027956">
    <property type="entry name" value="CIROZ"/>
</dbReference>
<gene>
    <name evidence="1" type="ORF">HPG69_011995</name>
</gene>
<accession>A0A7J7EEC3</accession>
<protein>
    <submittedName>
        <fullName evidence="1">Uncharacterized protein</fullName>
    </submittedName>
</protein>
<organism evidence="1 2">
    <name type="scientific">Diceros bicornis minor</name>
    <name type="common">South-central black rhinoceros</name>
    <dbReference type="NCBI Taxonomy" id="77932"/>
    <lineage>
        <taxon>Eukaryota</taxon>
        <taxon>Metazoa</taxon>
        <taxon>Chordata</taxon>
        <taxon>Craniata</taxon>
        <taxon>Vertebrata</taxon>
        <taxon>Euteleostomi</taxon>
        <taxon>Mammalia</taxon>
        <taxon>Eutheria</taxon>
        <taxon>Laurasiatheria</taxon>
        <taxon>Perissodactyla</taxon>
        <taxon>Rhinocerotidae</taxon>
        <taxon>Diceros</taxon>
    </lineage>
</organism>
<dbReference type="Proteomes" id="UP000551758">
    <property type="component" value="Unassembled WGS sequence"/>
</dbReference>
<dbReference type="PANTHER" id="PTHR38653:SF1">
    <property type="entry name" value="GENE 572-RELATED"/>
    <property type="match status" value="1"/>
</dbReference>
<dbReference type="PANTHER" id="PTHR38653">
    <property type="entry name" value="GENE 572-RELATED"/>
    <property type="match status" value="1"/>
</dbReference>
<comment type="caution">
    <text evidence="1">The sequence shown here is derived from an EMBL/GenBank/DDBJ whole genome shotgun (WGS) entry which is preliminary data.</text>
</comment>
<name>A0A7J7EEC3_DICBM</name>
<dbReference type="AlphaFoldDB" id="A0A7J7EEC3"/>
<keyword evidence="2" id="KW-1185">Reference proteome</keyword>
<evidence type="ECO:0000313" key="1">
    <source>
        <dbReference type="EMBL" id="KAF5913964.1"/>
    </source>
</evidence>
<feature type="non-terminal residue" evidence="1">
    <location>
        <position position="1"/>
    </location>
</feature>
<dbReference type="EMBL" id="JACDTQ010003516">
    <property type="protein sequence ID" value="KAF5913964.1"/>
    <property type="molecule type" value="Genomic_DNA"/>
</dbReference>
<evidence type="ECO:0000313" key="2">
    <source>
        <dbReference type="Proteomes" id="UP000551758"/>
    </source>
</evidence>